<dbReference type="Proteomes" id="UP000095767">
    <property type="component" value="Unassembled WGS sequence"/>
</dbReference>
<evidence type="ECO:0000313" key="3">
    <source>
        <dbReference type="Proteomes" id="UP000095767"/>
    </source>
</evidence>
<name>A0A1E5W154_9POAL</name>
<organism evidence="2 3">
    <name type="scientific">Dichanthelium oligosanthes</name>
    <dbReference type="NCBI Taxonomy" id="888268"/>
    <lineage>
        <taxon>Eukaryota</taxon>
        <taxon>Viridiplantae</taxon>
        <taxon>Streptophyta</taxon>
        <taxon>Embryophyta</taxon>
        <taxon>Tracheophyta</taxon>
        <taxon>Spermatophyta</taxon>
        <taxon>Magnoliopsida</taxon>
        <taxon>Liliopsida</taxon>
        <taxon>Poales</taxon>
        <taxon>Poaceae</taxon>
        <taxon>PACMAD clade</taxon>
        <taxon>Panicoideae</taxon>
        <taxon>Panicodae</taxon>
        <taxon>Paniceae</taxon>
        <taxon>Dichantheliinae</taxon>
        <taxon>Dichanthelium</taxon>
    </lineage>
</organism>
<dbReference type="EMBL" id="LWDX02024131">
    <property type="protein sequence ID" value="OEL31114.1"/>
    <property type="molecule type" value="Genomic_DNA"/>
</dbReference>
<reference evidence="2 3" key="1">
    <citation type="submission" date="2016-09" db="EMBL/GenBank/DDBJ databases">
        <title>The draft genome of Dichanthelium oligosanthes: A C3 panicoid grass species.</title>
        <authorList>
            <person name="Studer A.J."/>
            <person name="Schnable J.C."/>
            <person name="Brutnell T.P."/>
        </authorList>
    </citation>
    <scope>NUCLEOTIDE SEQUENCE [LARGE SCALE GENOMIC DNA]</scope>
    <source>
        <strain evidence="3">cv. Kellogg 1175</strain>
        <tissue evidence="2">Leaf</tissue>
    </source>
</reference>
<accession>A0A1E5W154</accession>
<sequence length="45" mass="4911">LPSLVPIPPGGPSDRGWQRSGVATRGGEGCNGHRATVEYFVWWRC</sequence>
<keyword evidence="3" id="KW-1185">Reference proteome</keyword>
<dbReference type="AlphaFoldDB" id="A0A1E5W154"/>
<protein>
    <submittedName>
        <fullName evidence="2">Uncharacterized protein</fullName>
    </submittedName>
</protein>
<gene>
    <name evidence="2" type="ORF">BAE44_0007868</name>
</gene>
<feature type="compositionally biased region" description="Pro residues" evidence="1">
    <location>
        <begin position="1"/>
        <end position="11"/>
    </location>
</feature>
<evidence type="ECO:0000313" key="2">
    <source>
        <dbReference type="EMBL" id="OEL31114.1"/>
    </source>
</evidence>
<feature type="non-terminal residue" evidence="2">
    <location>
        <position position="1"/>
    </location>
</feature>
<feature type="region of interest" description="Disordered" evidence="1">
    <location>
        <begin position="1"/>
        <end position="28"/>
    </location>
</feature>
<evidence type="ECO:0000256" key="1">
    <source>
        <dbReference type="SAM" id="MobiDB-lite"/>
    </source>
</evidence>
<comment type="caution">
    <text evidence="2">The sequence shown here is derived from an EMBL/GenBank/DDBJ whole genome shotgun (WGS) entry which is preliminary data.</text>
</comment>
<proteinExistence type="predicted"/>